<organism evidence="5 6">
    <name type="scientific">Bemisia tabaci</name>
    <name type="common">Sweetpotato whitefly</name>
    <name type="synonym">Aleurodes tabaci</name>
    <dbReference type="NCBI Taxonomy" id="7038"/>
    <lineage>
        <taxon>Eukaryota</taxon>
        <taxon>Metazoa</taxon>
        <taxon>Ecdysozoa</taxon>
        <taxon>Arthropoda</taxon>
        <taxon>Hexapoda</taxon>
        <taxon>Insecta</taxon>
        <taxon>Pterygota</taxon>
        <taxon>Neoptera</taxon>
        <taxon>Paraneoptera</taxon>
        <taxon>Hemiptera</taxon>
        <taxon>Sternorrhyncha</taxon>
        <taxon>Aleyrodoidea</taxon>
        <taxon>Aleyrodidae</taxon>
        <taxon>Aleyrodinae</taxon>
        <taxon>Bemisia</taxon>
    </lineage>
</organism>
<feature type="domain" description="NET" evidence="4">
    <location>
        <begin position="8"/>
        <end position="89"/>
    </location>
</feature>
<evidence type="ECO:0000259" key="4">
    <source>
        <dbReference type="PROSITE" id="PS51525"/>
    </source>
</evidence>
<gene>
    <name evidence="5" type="ORF">BEMITA_LOCUS12449</name>
</gene>
<dbReference type="InterPro" id="IPR027353">
    <property type="entry name" value="NET_dom"/>
</dbReference>
<name>A0A9P0CDI5_BEMTA</name>
<dbReference type="Gene3D" id="1.20.1270.220">
    <property type="match status" value="1"/>
</dbReference>
<feature type="compositionally biased region" description="Acidic residues" evidence="3">
    <location>
        <begin position="93"/>
        <end position="110"/>
    </location>
</feature>
<evidence type="ECO:0000313" key="6">
    <source>
        <dbReference type="Proteomes" id="UP001152759"/>
    </source>
</evidence>
<keyword evidence="1" id="KW-0805">Transcription regulation</keyword>
<dbReference type="PANTHER" id="PTHR45926">
    <property type="entry name" value="OSJNBA0053K19.4 PROTEIN"/>
    <property type="match status" value="1"/>
</dbReference>
<accession>A0A9P0CDI5</accession>
<evidence type="ECO:0000256" key="1">
    <source>
        <dbReference type="ARBA" id="ARBA00023015"/>
    </source>
</evidence>
<keyword evidence="2" id="KW-0804">Transcription</keyword>
<dbReference type="Pfam" id="PF17035">
    <property type="entry name" value="BET"/>
    <property type="match status" value="1"/>
</dbReference>
<feature type="region of interest" description="Disordered" evidence="3">
    <location>
        <begin position="93"/>
        <end position="119"/>
    </location>
</feature>
<dbReference type="Proteomes" id="UP001152759">
    <property type="component" value="Chromosome 8"/>
</dbReference>
<feature type="compositionally biased region" description="Polar residues" evidence="3">
    <location>
        <begin position="12"/>
        <end position="22"/>
    </location>
</feature>
<evidence type="ECO:0000256" key="2">
    <source>
        <dbReference type="ARBA" id="ARBA00023163"/>
    </source>
</evidence>
<feature type="region of interest" description="Disordered" evidence="3">
    <location>
        <begin position="1"/>
        <end position="22"/>
    </location>
</feature>
<dbReference type="EMBL" id="OU963869">
    <property type="protein sequence ID" value="CAH0776343.1"/>
    <property type="molecule type" value="Genomic_DNA"/>
</dbReference>
<dbReference type="PROSITE" id="PS51525">
    <property type="entry name" value="NET"/>
    <property type="match status" value="1"/>
</dbReference>
<proteinExistence type="predicted"/>
<sequence>MQEREGAENQETDNAQPMTFQEKQRLSFNINRLAGSDLAEIINIIQSREPRLSENPDEVELDFETLQPRTLRELETFVFLRLGQSYYDPIAEDSDVEASLDDEDAQDEDLCSTNDKPSRNGQSEPFLYLLEDLCLILLEVLKERLELLRVHGE</sequence>
<evidence type="ECO:0000256" key="3">
    <source>
        <dbReference type="SAM" id="MobiDB-lite"/>
    </source>
</evidence>
<dbReference type="AlphaFoldDB" id="A0A9P0CDI5"/>
<protein>
    <recommendedName>
        <fullName evidence="4">NET domain-containing protein</fullName>
    </recommendedName>
</protein>
<dbReference type="InterPro" id="IPR038336">
    <property type="entry name" value="NET_sf"/>
</dbReference>
<keyword evidence="6" id="KW-1185">Reference proteome</keyword>
<evidence type="ECO:0000313" key="5">
    <source>
        <dbReference type="EMBL" id="CAH0776343.1"/>
    </source>
</evidence>
<reference evidence="5" key="1">
    <citation type="submission" date="2021-12" db="EMBL/GenBank/DDBJ databases">
        <authorList>
            <person name="King R."/>
        </authorList>
    </citation>
    <scope>NUCLEOTIDE SEQUENCE</scope>
</reference>